<dbReference type="Pfam" id="PF00028">
    <property type="entry name" value="Cadherin"/>
    <property type="match status" value="4"/>
</dbReference>
<dbReference type="EMBL" id="OX395132">
    <property type="protein sequence ID" value="CAI5779610.1"/>
    <property type="molecule type" value="Genomic_DNA"/>
</dbReference>
<dbReference type="PRINTS" id="PR00205">
    <property type="entry name" value="CADHERIN"/>
</dbReference>
<dbReference type="AlphaFoldDB" id="A0AA35KK16"/>
<evidence type="ECO:0000259" key="19">
    <source>
        <dbReference type="PROSITE" id="PS50268"/>
    </source>
</evidence>
<evidence type="ECO:0000256" key="16">
    <source>
        <dbReference type="ARBA" id="ARBA00023180"/>
    </source>
</evidence>
<dbReference type="PANTHER" id="PTHR24027">
    <property type="entry name" value="CADHERIN-23"/>
    <property type="match status" value="1"/>
</dbReference>
<proteinExistence type="predicted"/>
<evidence type="ECO:0000256" key="13">
    <source>
        <dbReference type="ARBA" id="ARBA00022949"/>
    </source>
</evidence>
<evidence type="ECO:0000256" key="9">
    <source>
        <dbReference type="ARBA" id="ARBA00022729"/>
    </source>
</evidence>
<organism evidence="20 21">
    <name type="scientific">Podarcis lilfordi</name>
    <name type="common">Lilford's wall lizard</name>
    <dbReference type="NCBI Taxonomy" id="74358"/>
    <lineage>
        <taxon>Eukaryota</taxon>
        <taxon>Metazoa</taxon>
        <taxon>Chordata</taxon>
        <taxon>Craniata</taxon>
        <taxon>Vertebrata</taxon>
        <taxon>Euteleostomi</taxon>
        <taxon>Lepidosauria</taxon>
        <taxon>Squamata</taxon>
        <taxon>Bifurcata</taxon>
        <taxon>Unidentata</taxon>
        <taxon>Episquamata</taxon>
        <taxon>Laterata</taxon>
        <taxon>Lacertibaenia</taxon>
        <taxon>Lacertidae</taxon>
        <taxon>Podarcis</taxon>
    </lineage>
</organism>
<dbReference type="SMART" id="SM00112">
    <property type="entry name" value="CA"/>
    <property type="match status" value="4"/>
</dbReference>
<keyword evidence="13" id="KW-0965">Cell junction</keyword>
<dbReference type="GO" id="GO:0099634">
    <property type="term" value="C:postsynaptic specialization membrane"/>
    <property type="evidence" value="ECO:0007669"/>
    <property type="project" value="TreeGrafter"/>
</dbReference>
<keyword evidence="9 18" id="KW-0732">Signal</keyword>
<keyword evidence="12" id="KW-0130">Cell adhesion</keyword>
<gene>
    <name evidence="20" type="ORF">PODLI_1B005654</name>
</gene>
<evidence type="ECO:0000256" key="4">
    <source>
        <dbReference type="ARBA" id="ARBA00004536"/>
    </source>
</evidence>
<dbReference type="GO" id="GO:0005737">
    <property type="term" value="C:cytoplasm"/>
    <property type="evidence" value="ECO:0007669"/>
    <property type="project" value="TreeGrafter"/>
</dbReference>
<evidence type="ECO:0000313" key="20">
    <source>
        <dbReference type="EMBL" id="CAI5779610.1"/>
    </source>
</evidence>
<feature type="chain" id="PRO_5041461938" evidence="18">
    <location>
        <begin position="31"/>
        <end position="671"/>
    </location>
</feature>
<dbReference type="GO" id="GO:0005912">
    <property type="term" value="C:adherens junction"/>
    <property type="evidence" value="ECO:0007669"/>
    <property type="project" value="UniProtKB-SubCell"/>
</dbReference>
<dbReference type="GO" id="GO:0030027">
    <property type="term" value="C:lamellipodium"/>
    <property type="evidence" value="ECO:0007669"/>
    <property type="project" value="TreeGrafter"/>
</dbReference>
<dbReference type="SMART" id="SM01055">
    <property type="entry name" value="Cadherin_pro"/>
    <property type="match status" value="1"/>
</dbReference>
<evidence type="ECO:0000256" key="8">
    <source>
        <dbReference type="ARBA" id="ARBA00022723"/>
    </source>
</evidence>
<dbReference type="InterPro" id="IPR014868">
    <property type="entry name" value="Cadherin_pro_dom"/>
</dbReference>
<evidence type="ECO:0000256" key="15">
    <source>
        <dbReference type="ARBA" id="ARBA00023136"/>
    </source>
</evidence>
<evidence type="ECO:0000256" key="10">
    <source>
        <dbReference type="ARBA" id="ARBA00022737"/>
    </source>
</evidence>
<dbReference type="SUPFAM" id="SSF49313">
    <property type="entry name" value="Cadherin-like"/>
    <property type="match status" value="5"/>
</dbReference>
<dbReference type="GO" id="GO:0007043">
    <property type="term" value="P:cell-cell junction assembly"/>
    <property type="evidence" value="ECO:0007669"/>
    <property type="project" value="TreeGrafter"/>
</dbReference>
<keyword evidence="11 17" id="KW-0106">Calcium</keyword>
<dbReference type="GO" id="GO:0030057">
    <property type="term" value="C:desmosome"/>
    <property type="evidence" value="ECO:0007669"/>
    <property type="project" value="UniProtKB-SubCell"/>
</dbReference>
<dbReference type="Pfam" id="PF08758">
    <property type="entry name" value="Cadherin_pro"/>
    <property type="match status" value="1"/>
</dbReference>
<dbReference type="GO" id="GO:0042383">
    <property type="term" value="C:sarcolemma"/>
    <property type="evidence" value="ECO:0007669"/>
    <property type="project" value="UniProtKB-SubCell"/>
</dbReference>
<dbReference type="GO" id="GO:0007156">
    <property type="term" value="P:homophilic cell adhesion via plasma membrane adhesion molecules"/>
    <property type="evidence" value="ECO:0007669"/>
    <property type="project" value="InterPro"/>
</dbReference>
<dbReference type="CDD" id="cd11304">
    <property type="entry name" value="Cadherin_repeat"/>
    <property type="match status" value="3"/>
</dbReference>
<dbReference type="FunFam" id="2.60.40.60:FF:000019">
    <property type="entry name" value="Cadherin 2"/>
    <property type="match status" value="1"/>
</dbReference>
<name>A0AA35KK16_9SAUR</name>
<dbReference type="FunFam" id="2.60.40.60:FF:000027">
    <property type="entry name" value="Cadherin 2"/>
    <property type="match status" value="1"/>
</dbReference>
<dbReference type="GO" id="GO:0014069">
    <property type="term" value="C:postsynaptic density"/>
    <property type="evidence" value="ECO:0007669"/>
    <property type="project" value="TreeGrafter"/>
</dbReference>
<dbReference type="PROSITE" id="PS00232">
    <property type="entry name" value="CADHERIN_1"/>
    <property type="match status" value="2"/>
</dbReference>
<evidence type="ECO:0000256" key="1">
    <source>
        <dbReference type="ARBA" id="ARBA00004135"/>
    </source>
</evidence>
<dbReference type="GO" id="GO:0009986">
    <property type="term" value="C:cell surface"/>
    <property type="evidence" value="ECO:0007669"/>
    <property type="project" value="UniProtKB-SubCell"/>
</dbReference>
<dbReference type="GO" id="GO:0016339">
    <property type="term" value="P:calcium-dependent cell-cell adhesion via plasma membrane cell adhesion molecules"/>
    <property type="evidence" value="ECO:0007669"/>
    <property type="project" value="TreeGrafter"/>
</dbReference>
<dbReference type="GO" id="GO:0016342">
    <property type="term" value="C:catenin complex"/>
    <property type="evidence" value="ECO:0007669"/>
    <property type="project" value="TreeGrafter"/>
</dbReference>
<dbReference type="GO" id="GO:0045177">
    <property type="term" value="C:apical part of cell"/>
    <property type="evidence" value="ECO:0007669"/>
    <property type="project" value="TreeGrafter"/>
</dbReference>
<keyword evidence="21" id="KW-1185">Reference proteome</keyword>
<dbReference type="GO" id="GO:0044331">
    <property type="term" value="P:cell-cell adhesion mediated by cadherin"/>
    <property type="evidence" value="ECO:0007669"/>
    <property type="project" value="TreeGrafter"/>
</dbReference>
<dbReference type="GO" id="GO:0005509">
    <property type="term" value="F:calcium ion binding"/>
    <property type="evidence" value="ECO:0007669"/>
    <property type="project" value="UniProtKB-UniRule"/>
</dbReference>
<dbReference type="GO" id="GO:0000902">
    <property type="term" value="P:cell morphogenesis"/>
    <property type="evidence" value="ECO:0007669"/>
    <property type="project" value="TreeGrafter"/>
</dbReference>
<dbReference type="InterPro" id="IPR015919">
    <property type="entry name" value="Cadherin-like_sf"/>
</dbReference>
<dbReference type="InterPro" id="IPR039808">
    <property type="entry name" value="Cadherin"/>
</dbReference>
<comment type="subcellular location">
    <subcellularLocation>
        <location evidence="4">Cell junction</location>
        <location evidence="4">Adherens junction</location>
    </subcellularLocation>
    <subcellularLocation>
        <location evidence="5">Cell junction</location>
        <location evidence="5">Desmosome</location>
    </subcellularLocation>
    <subcellularLocation>
        <location evidence="1">Cell membrane</location>
        <location evidence="1">Sarcolemma</location>
    </subcellularLocation>
    <subcellularLocation>
        <location evidence="3">Cell membrane</location>
        <topology evidence="3">Single-pass type I membrane protein</topology>
    </subcellularLocation>
    <subcellularLocation>
        <location evidence="2">Cell surface</location>
    </subcellularLocation>
</comment>
<evidence type="ECO:0000256" key="12">
    <source>
        <dbReference type="ARBA" id="ARBA00022889"/>
    </source>
</evidence>
<evidence type="ECO:0000256" key="3">
    <source>
        <dbReference type="ARBA" id="ARBA00004251"/>
    </source>
</evidence>
<evidence type="ECO:0000313" key="21">
    <source>
        <dbReference type="Proteomes" id="UP001178461"/>
    </source>
</evidence>
<dbReference type="Proteomes" id="UP001178461">
    <property type="component" value="Chromosome 7"/>
</dbReference>
<dbReference type="GO" id="GO:0043005">
    <property type="term" value="C:neuron projection"/>
    <property type="evidence" value="ECO:0007669"/>
    <property type="project" value="TreeGrafter"/>
</dbReference>
<dbReference type="GO" id="GO:0048787">
    <property type="term" value="C:presynaptic active zone membrane"/>
    <property type="evidence" value="ECO:0007669"/>
    <property type="project" value="TreeGrafter"/>
</dbReference>
<keyword evidence="16" id="KW-0325">Glycoprotein</keyword>
<evidence type="ECO:0000256" key="2">
    <source>
        <dbReference type="ARBA" id="ARBA00004241"/>
    </source>
</evidence>
<dbReference type="InterPro" id="IPR002126">
    <property type="entry name" value="Cadherin-like_dom"/>
</dbReference>
<keyword evidence="15" id="KW-0472">Membrane</keyword>
<evidence type="ECO:0000256" key="18">
    <source>
        <dbReference type="SAM" id="SignalP"/>
    </source>
</evidence>
<dbReference type="FunFam" id="2.60.40.60:FF:000022">
    <property type="entry name" value="Cadherin 2"/>
    <property type="match status" value="1"/>
</dbReference>
<keyword evidence="6" id="KW-1003">Cell membrane</keyword>
<dbReference type="InterPro" id="IPR020894">
    <property type="entry name" value="Cadherin_CS"/>
</dbReference>
<dbReference type="PANTHER" id="PTHR24027:SF79">
    <property type="entry name" value="CADHERIN-2"/>
    <property type="match status" value="1"/>
</dbReference>
<keyword evidence="8" id="KW-0479">Metal-binding</keyword>
<sequence>MCRIAGAPPRILPPLLLMVLAALQQAPIKATCEEGTLCKTGFPEDVYNAVISRGVHEGQPLLNVRFRSCEKSRKVSFESSAPSEFRVSEDGVVYAAKSFQISPGLTEFLLYANDKETQEKWQVAVKLALEPEDSVKEQKKMEDIVFPRHQNKHIGHLRRQKRDWVIPPINLPENSRGPFPQELVRIRSDRDKSLSLRYSVTGPGADQPPTGIFIINPISGQLSVTKPLDREQIASFHLRAHAVDVNGNQVENPIDIVINVIDMNDNRPEFLHQVWNGSVPEGSKPGTYVMTVTAIDADDPNQLNGMLRYRILSQAPSTPSPSMFTINNETGDIITVAAGLDREKVQQYTLIIQATDMEGNPTYGLSNTATAVITVTDVNDNPPEFTAMIFYGEVPENRVDVTVANLTVTDKDQPHTPAWNAMYRMTGGDPTGRFTINTDPNSNDGLVTVVKPIDFETNRMFVLTVAAENQVPLAKGIQHPPQSTATVSITVIDVNESPIFVPVTKLVRQEEGLLAGKVLTSFTAQDPDRYMQQTTLRYSKLSDPANWLKIDSINGQVTTIGVLDRESPHVKNNMYNATFLASDNGIPPMSGTGTLQIYLLDINDNAPRVDPQEATTCQTLQPNATNITAIDDDIDPNAGPFAFELPHHPSSVRNNWTIIRISGNVHWFFDK</sequence>
<feature type="domain" description="Cadherin" evidence="19">
    <location>
        <begin position="386"/>
        <end position="500"/>
    </location>
</feature>
<evidence type="ECO:0000256" key="17">
    <source>
        <dbReference type="PROSITE-ProRule" id="PRU00043"/>
    </source>
</evidence>
<feature type="signal peptide" evidence="18">
    <location>
        <begin position="1"/>
        <end position="30"/>
    </location>
</feature>
<feature type="domain" description="Cadherin" evidence="19">
    <location>
        <begin position="163"/>
        <end position="270"/>
    </location>
</feature>
<dbReference type="GO" id="GO:0016477">
    <property type="term" value="P:cell migration"/>
    <property type="evidence" value="ECO:0007669"/>
    <property type="project" value="TreeGrafter"/>
</dbReference>
<accession>A0AA35KK16</accession>
<feature type="domain" description="Cadherin" evidence="19">
    <location>
        <begin position="501"/>
        <end position="609"/>
    </location>
</feature>
<dbReference type="GO" id="GO:0014704">
    <property type="term" value="C:intercalated disc"/>
    <property type="evidence" value="ECO:0007669"/>
    <property type="project" value="TreeGrafter"/>
</dbReference>
<keyword evidence="14" id="KW-1133">Transmembrane helix</keyword>
<dbReference type="GO" id="GO:0007416">
    <property type="term" value="P:synapse assembly"/>
    <property type="evidence" value="ECO:0007669"/>
    <property type="project" value="TreeGrafter"/>
</dbReference>
<dbReference type="GO" id="GO:0034332">
    <property type="term" value="P:adherens junction organization"/>
    <property type="evidence" value="ECO:0007669"/>
    <property type="project" value="TreeGrafter"/>
</dbReference>
<dbReference type="FunFam" id="2.60.40.60:FF:000011">
    <property type="entry name" value="Cadherin 1"/>
    <property type="match status" value="1"/>
</dbReference>
<keyword evidence="10" id="KW-0677">Repeat</keyword>
<dbReference type="GO" id="GO:0045296">
    <property type="term" value="F:cadherin binding"/>
    <property type="evidence" value="ECO:0007669"/>
    <property type="project" value="TreeGrafter"/>
</dbReference>
<evidence type="ECO:0000256" key="11">
    <source>
        <dbReference type="ARBA" id="ARBA00022837"/>
    </source>
</evidence>
<feature type="domain" description="Cadherin" evidence="19">
    <location>
        <begin position="271"/>
        <end position="385"/>
    </location>
</feature>
<evidence type="ECO:0000256" key="6">
    <source>
        <dbReference type="ARBA" id="ARBA00022475"/>
    </source>
</evidence>
<evidence type="ECO:0000256" key="7">
    <source>
        <dbReference type="ARBA" id="ARBA00022692"/>
    </source>
</evidence>
<dbReference type="Gene3D" id="2.60.40.60">
    <property type="entry name" value="Cadherins"/>
    <property type="match status" value="6"/>
</dbReference>
<protein>
    <submittedName>
        <fullName evidence="20">Cadherin-2 isoform X1</fullName>
    </submittedName>
</protein>
<dbReference type="PROSITE" id="PS50268">
    <property type="entry name" value="CADHERIN_2"/>
    <property type="match status" value="4"/>
</dbReference>
<reference evidence="20" key="1">
    <citation type="submission" date="2022-12" db="EMBL/GenBank/DDBJ databases">
        <authorList>
            <person name="Alioto T."/>
            <person name="Alioto T."/>
            <person name="Gomez Garrido J."/>
        </authorList>
    </citation>
    <scope>NUCLEOTIDE SEQUENCE</scope>
</reference>
<keyword evidence="7" id="KW-0812">Transmembrane</keyword>
<evidence type="ECO:0000256" key="5">
    <source>
        <dbReference type="ARBA" id="ARBA00004568"/>
    </source>
</evidence>
<dbReference type="GO" id="GO:0008013">
    <property type="term" value="F:beta-catenin binding"/>
    <property type="evidence" value="ECO:0007669"/>
    <property type="project" value="TreeGrafter"/>
</dbReference>
<evidence type="ECO:0000256" key="14">
    <source>
        <dbReference type="ARBA" id="ARBA00022989"/>
    </source>
</evidence>